<comment type="caution">
    <text evidence="1">The sequence shown here is derived from an EMBL/GenBank/DDBJ whole genome shotgun (WGS) entry which is preliminary data.</text>
</comment>
<accession>A0A1Z5TEY1</accession>
<evidence type="ECO:0000313" key="1">
    <source>
        <dbReference type="EMBL" id="OTA34540.1"/>
    </source>
</evidence>
<reference evidence="1 2" key="1">
    <citation type="submission" date="2017-01" db="EMBL/GenBank/DDBJ databases">
        <title>The recent genome duplication of the halophilic yeast Hortaea werneckii: insights from long-read sequencing.</title>
        <authorList>
            <person name="Sinha S."/>
            <person name="Flibotte S."/>
            <person name="Neira M."/>
            <person name="Lenassi M."/>
            <person name="Gostincar C."/>
            <person name="Stajich J.E."/>
            <person name="Nislow C.E."/>
        </authorList>
    </citation>
    <scope>NUCLEOTIDE SEQUENCE [LARGE SCALE GENOMIC DNA]</scope>
    <source>
        <strain evidence="1 2">EXF-2000</strain>
    </source>
</reference>
<keyword evidence="2" id="KW-1185">Reference proteome</keyword>
<proteinExistence type="predicted"/>
<dbReference type="AlphaFoldDB" id="A0A1Z5TEY1"/>
<organism evidence="1 2">
    <name type="scientific">Hortaea werneckii EXF-2000</name>
    <dbReference type="NCBI Taxonomy" id="1157616"/>
    <lineage>
        <taxon>Eukaryota</taxon>
        <taxon>Fungi</taxon>
        <taxon>Dikarya</taxon>
        <taxon>Ascomycota</taxon>
        <taxon>Pezizomycotina</taxon>
        <taxon>Dothideomycetes</taxon>
        <taxon>Dothideomycetidae</taxon>
        <taxon>Mycosphaerellales</taxon>
        <taxon>Teratosphaeriaceae</taxon>
        <taxon>Hortaea</taxon>
    </lineage>
</organism>
<dbReference type="VEuPathDB" id="FungiDB:BTJ68_06682"/>
<protein>
    <submittedName>
        <fullName evidence="1">Uncharacterized protein</fullName>
    </submittedName>
</protein>
<sequence>MNHETSNTVILLQPSERRTVAAAAAGCEAMSGTTCSLLAEWCHNAGGISVKDVCTVQLNSVKYVLLQFCTVKD</sequence>
<gene>
    <name evidence="1" type="ORF">BTJ68_06682</name>
</gene>
<dbReference type="EMBL" id="MUNK01000057">
    <property type="protein sequence ID" value="OTA34540.1"/>
    <property type="molecule type" value="Genomic_DNA"/>
</dbReference>
<dbReference type="InParanoid" id="A0A1Z5TEY1"/>
<name>A0A1Z5TEY1_HORWE</name>
<evidence type="ECO:0000313" key="2">
    <source>
        <dbReference type="Proteomes" id="UP000194280"/>
    </source>
</evidence>
<dbReference type="Proteomes" id="UP000194280">
    <property type="component" value="Unassembled WGS sequence"/>
</dbReference>